<protein>
    <submittedName>
        <fullName evidence="1">Uncharacterized protein</fullName>
    </submittedName>
</protein>
<name>A0A2A6BGL7_PRIPA</name>
<evidence type="ECO:0000313" key="2">
    <source>
        <dbReference type="Proteomes" id="UP000005239"/>
    </source>
</evidence>
<dbReference type="Proteomes" id="UP000005239">
    <property type="component" value="Unassembled WGS sequence"/>
</dbReference>
<organism evidence="1 2">
    <name type="scientific">Pristionchus pacificus</name>
    <name type="common">Parasitic nematode worm</name>
    <dbReference type="NCBI Taxonomy" id="54126"/>
    <lineage>
        <taxon>Eukaryota</taxon>
        <taxon>Metazoa</taxon>
        <taxon>Ecdysozoa</taxon>
        <taxon>Nematoda</taxon>
        <taxon>Chromadorea</taxon>
        <taxon>Rhabditida</taxon>
        <taxon>Rhabditina</taxon>
        <taxon>Diplogasteromorpha</taxon>
        <taxon>Diplogasteroidea</taxon>
        <taxon>Neodiplogasteridae</taxon>
        <taxon>Pristionchus</taxon>
    </lineage>
</organism>
<keyword evidence="2" id="KW-1185">Reference proteome</keyword>
<gene>
    <name evidence="1" type="primary">WBGene00275489</name>
</gene>
<proteinExistence type="predicted"/>
<sequence length="179" mass="20847">MSAESSSSTAPQESSRAKIFEVLEQISSTDTTLDHFITLTHAVLEMYTTGNDIARITVDNMTDKEKGIATNYILYSPLNVPDLYGTRFDEMGEREIRIHQGLVLLRTEILPEFLNIISEHRNYLDLTRNNNIYHLEYEREFIYKMQYYGYGSREVREYWDRKLGCAAYQDGCSEWSLAD</sequence>
<dbReference type="AlphaFoldDB" id="A0A2A6BGL7"/>
<dbReference type="EnsemblMetazoa" id="PPA37120.1">
    <property type="protein sequence ID" value="PPA37120.1"/>
    <property type="gene ID" value="WBGene00275489"/>
</dbReference>
<accession>A0A2A6BGL7</accession>
<reference evidence="1" key="2">
    <citation type="submission" date="2022-06" db="UniProtKB">
        <authorList>
            <consortium name="EnsemblMetazoa"/>
        </authorList>
    </citation>
    <scope>IDENTIFICATION</scope>
    <source>
        <strain evidence="1">PS312</strain>
    </source>
</reference>
<reference evidence="2" key="1">
    <citation type="journal article" date="2008" name="Nat. Genet.">
        <title>The Pristionchus pacificus genome provides a unique perspective on nematode lifestyle and parasitism.</title>
        <authorList>
            <person name="Dieterich C."/>
            <person name="Clifton S.W."/>
            <person name="Schuster L.N."/>
            <person name="Chinwalla A."/>
            <person name="Delehaunty K."/>
            <person name="Dinkelacker I."/>
            <person name="Fulton L."/>
            <person name="Fulton R."/>
            <person name="Godfrey J."/>
            <person name="Minx P."/>
            <person name="Mitreva M."/>
            <person name="Roeseler W."/>
            <person name="Tian H."/>
            <person name="Witte H."/>
            <person name="Yang S.P."/>
            <person name="Wilson R.K."/>
            <person name="Sommer R.J."/>
        </authorList>
    </citation>
    <scope>NUCLEOTIDE SEQUENCE [LARGE SCALE GENOMIC DNA]</scope>
    <source>
        <strain evidence="2">PS312</strain>
    </source>
</reference>
<evidence type="ECO:0000313" key="1">
    <source>
        <dbReference type="EnsemblMetazoa" id="PPA37120.1"/>
    </source>
</evidence>
<accession>A0A8R1YTY0</accession>